<evidence type="ECO:0000256" key="4">
    <source>
        <dbReference type="ARBA" id="ARBA00022692"/>
    </source>
</evidence>
<feature type="domain" description="F-box" evidence="11">
    <location>
        <begin position="1105"/>
        <end position="1150"/>
    </location>
</feature>
<feature type="transmembrane region" description="Helical" evidence="10">
    <location>
        <begin position="580"/>
        <end position="603"/>
    </location>
</feature>
<comment type="similarity">
    <text evidence="2">Belongs to the V-ATPase 116 kDa subunit family.</text>
</comment>
<evidence type="ECO:0000256" key="7">
    <source>
        <dbReference type="ARBA" id="ARBA00023136"/>
    </source>
</evidence>
<feature type="transmembrane region" description="Helical" evidence="10">
    <location>
        <begin position="424"/>
        <end position="448"/>
    </location>
</feature>
<keyword evidence="7 10" id="KW-0472">Membrane</keyword>
<proteinExistence type="inferred from homology"/>
<evidence type="ECO:0000313" key="12">
    <source>
        <dbReference type="EMBL" id="KAJ6262769.1"/>
    </source>
</evidence>
<comment type="caution">
    <text evidence="12">The sequence shown here is derived from an EMBL/GenBank/DDBJ whole genome shotgun (WGS) entry which is preliminary data.</text>
</comment>
<evidence type="ECO:0000256" key="2">
    <source>
        <dbReference type="ARBA" id="ARBA00009904"/>
    </source>
</evidence>
<gene>
    <name evidence="12" type="ORF">Dda_1326</name>
</gene>
<keyword evidence="4 10" id="KW-0812">Transmembrane</keyword>
<feature type="transmembrane region" description="Helical" evidence="10">
    <location>
        <begin position="643"/>
        <end position="661"/>
    </location>
</feature>
<feature type="transmembrane region" description="Helical" evidence="10">
    <location>
        <begin position="550"/>
        <end position="568"/>
    </location>
</feature>
<sequence>MGAPDTLFRSSDMSLVQLYVATEIGREVVSALGELGNIQFRDLNSDVNAFQRTFTKEIRRLDNVERQLRYFAAQMEKAGVNVRPIPRGQIVTTAPSAHEIDDLADRCDQLEKRVSELNESYETLQKRWVELIEWRSVLREAGSVFEHAYGQVEEIRQTGEDDDDTAPLLENDMEQNVHHGGEQHSFSMMNIGFIAGVISRDRINAFERILWRTLRGNLYMNQSELPDKLVDPQTGEEVFKNVFVIFAHGKEIVAKIRKISESLGADLYQVDEDTNNRRDQILEVNQRIEDLNSVLQNTKSTLMAELRMIAAQLASWMVVVKKEKAVYEALNKFNYDQARKVLVAEGWCPKSGLPLIQHTLREVNTRAGLQMPSIINELQTNKTPPTHFKTNKFTLAFQNIINAYGIAKYQEVNPGLQTVITFPFLFAVMFGDLGHGFFMLLAAVLMILNEKYLDGRKVQEIFDMAYYGRYMMLMMGTFSLFTGLIYNDLFSKPLFLFPSMWEYSVPDDWKRGMKVTAERVDGYTYPFGVDWKWHSAENNLLFMNSFKMKLSIILGWAHMTYSLCNVYINAKFFRKPVDIFGNFLPSMLFMQSIFGYLVVTVIYKWCVDWNARGTQPPSILNLLINMFLQPGTVSERLYAGQEYVQSILLLIAAVCVPWLLLTKPLYLRWENKKHRALGYRGLGEHGRVSALDDEGRNSIEGNGHTQGRFSADSEGDAVALVTEDVDGEEEEEFDFGEIMIHQVIHTIEFCLNCISHTASYLRLWALSLAHAQLSQVMWSMTLANGFNKSGVLGVIVTVVAFYMWFNLTIFVLVIMEGTGAMLHSLRLAWVESMSKYFMGEGKPFEPFSFELLLEEEYWAEAANSAAVGLLNSQRPARRIANIANSNVVFPQLLPHNLHRHPLSSPLLLLRLSLLLNLNLSSPSPSPASTASRLPALRQLSLQNFHPSEPLLALPLLLFSHSLLHFHLHDVFPGLFTSVTAVASLPSVIFILFLLQQRQGAAQPTSYGIASSASSVASISTWDSADTVTQLNRPPPPSSSPTHHHQSDSPRLRLRAKGLISRVLSTRRNRIRRLSAKGGKLAYPSSSPELDDKMSTDPGSSKPQEVFDFLGLPLDVLKMIFDRLGTRALYRLAQCNHLLFELVIPHLYKDFRVTVRRRREDLDERLTSALDTLTSTDNNYASHIHDFAVAGEWFKTYANADAEYAKKGKLSPGVLMLNSLVKIAVMRMNNIESFAWDIRDVPLSKGLITMLQSRTTLKNLRFRLAERLHPNLRAAGMEPCFTGFKNIKILTIMLIETLEQLRQVGDIVSDSPDMVGIKVALKPNIPGTDGMDMSKILFRGPRRALSESLSSLRNINLPDESYSASDGFQEEPYESMSDQEGGYRYEDFHYPQKHAFVSLKLYRVMFPPQSNHLSRVIDFSKLVRLSLWQCGTHPAFWRSLTSSTEQLVPRLQCIITDDAIPELADFLESFSGLQEFYLVHSSGNMTMEQLTRGLLKHHECLKCLAVYHLEPENLVFDKKAVRTLLRKCNGLRELALSVKDEDWSYFVNTLESLTSLLAIHVLLEDIPNNEQIAGTLGSLMAAAVGPLQDLDAGDGDPEEASDLDEIVELDAAGIMVQRGGAISPVGMTSTPTMMPEGLGAGPSSPLTEDPMSMEGYPPLSQLSQQLAGLSPKRTARPFKKRRAVRYVDLDPDQIDNINIFTVLRTTNRRVRTSDKKNVTITQTYASSPLVRVRDMGFHSKEFAYESWEYEPASPPVVAALPVERPALPAADHGAGTRLDTRAPFEKLPVEIYDQIFSYLIPQGPPTGYKKRNSDLSAVLKASRTLHAASLFTIFQNALFPHSPVYSKFLAQITAHPVLGTMVRRMDFSQYTSVGLGRTGRMNMEMQNLTAKTLTLGLRSACNLREFLAQEALGPDIDAQVLEEIFFNLPLLEAVDFCGATASRFKEAFTEVVHPWNPRLPESFPIRRLSLHECTTLPTTVFTAILPRLPNLTHLDLSHTQVTDAALMSIPETAKITHLSLSKCARLRGENVVTFLLDHPAVRNLQVLNLHYDASRYRLLSAVDIEDLLPNLPKSLVSLNLTGASITSEHIGLILPLVSRLEELSLGHTELATDDVNAIFAPQWKSALRYLDLTGVAAVTPNALHFSTNPILASSRDLQVLELSEKTVTGCAKLQATKRLGWSERSYGRRSWLVRDFSEGDGRIEGEREWKMGSTKWGNRKIACNWGEVGGIYAYYGRAK</sequence>
<keyword evidence="5 10" id="KW-1133">Transmembrane helix</keyword>
<keyword evidence="3" id="KW-0813">Transport</keyword>
<dbReference type="GO" id="GO:0046961">
    <property type="term" value="F:proton-transporting ATPase activity, rotational mechanism"/>
    <property type="evidence" value="ECO:0007669"/>
    <property type="project" value="InterPro"/>
</dbReference>
<dbReference type="PANTHER" id="PTHR11629:SF63">
    <property type="entry name" value="V-TYPE PROTON ATPASE SUBUNIT A"/>
    <property type="match status" value="1"/>
</dbReference>
<dbReference type="Gene3D" id="3.80.10.10">
    <property type="entry name" value="Ribonuclease Inhibitor"/>
    <property type="match status" value="2"/>
</dbReference>
<dbReference type="GO" id="GO:0051117">
    <property type="term" value="F:ATPase binding"/>
    <property type="evidence" value="ECO:0007669"/>
    <property type="project" value="TreeGrafter"/>
</dbReference>
<dbReference type="GO" id="GO:0007035">
    <property type="term" value="P:vacuolar acidification"/>
    <property type="evidence" value="ECO:0007669"/>
    <property type="project" value="TreeGrafter"/>
</dbReference>
<feature type="compositionally biased region" description="Polar residues" evidence="9">
    <location>
        <begin position="699"/>
        <end position="708"/>
    </location>
</feature>
<feature type="region of interest" description="Disordered" evidence="9">
    <location>
        <begin position="1076"/>
        <end position="1101"/>
    </location>
</feature>
<evidence type="ECO:0000259" key="11">
    <source>
        <dbReference type="PROSITE" id="PS50181"/>
    </source>
</evidence>
<dbReference type="Proteomes" id="UP001221413">
    <property type="component" value="Unassembled WGS sequence"/>
</dbReference>
<dbReference type="GO" id="GO:0000329">
    <property type="term" value="C:fungal-type vacuole membrane"/>
    <property type="evidence" value="ECO:0007669"/>
    <property type="project" value="TreeGrafter"/>
</dbReference>
<evidence type="ECO:0000256" key="9">
    <source>
        <dbReference type="SAM" id="MobiDB-lite"/>
    </source>
</evidence>
<dbReference type="InterPro" id="IPR001810">
    <property type="entry name" value="F-box_dom"/>
</dbReference>
<feature type="region of interest" description="Disordered" evidence="9">
    <location>
        <begin position="1026"/>
        <end position="1050"/>
    </location>
</feature>
<dbReference type="GO" id="GO:0016471">
    <property type="term" value="C:vacuolar proton-transporting V-type ATPase complex"/>
    <property type="evidence" value="ECO:0007669"/>
    <property type="project" value="TreeGrafter"/>
</dbReference>
<organism evidence="12 13">
    <name type="scientific">Drechslerella dactyloides</name>
    <name type="common">Nematode-trapping fungus</name>
    <name type="synonym">Arthrobotrys dactyloides</name>
    <dbReference type="NCBI Taxonomy" id="74499"/>
    <lineage>
        <taxon>Eukaryota</taxon>
        <taxon>Fungi</taxon>
        <taxon>Dikarya</taxon>
        <taxon>Ascomycota</taxon>
        <taxon>Pezizomycotina</taxon>
        <taxon>Orbiliomycetes</taxon>
        <taxon>Orbiliales</taxon>
        <taxon>Orbiliaceae</taxon>
        <taxon>Drechslerella</taxon>
    </lineage>
</organism>
<reference evidence="12" key="1">
    <citation type="submission" date="2023-01" db="EMBL/GenBank/DDBJ databases">
        <title>The chitinases involved in constricting ring structure development in the nematode-trapping fungus Drechslerella dactyloides.</title>
        <authorList>
            <person name="Wang R."/>
            <person name="Zhang L."/>
            <person name="Tang P."/>
            <person name="Li S."/>
            <person name="Liang L."/>
        </authorList>
    </citation>
    <scope>NUCLEOTIDE SEQUENCE</scope>
    <source>
        <strain evidence="12">YMF1.00031</strain>
    </source>
</reference>
<evidence type="ECO:0000256" key="10">
    <source>
        <dbReference type="SAM" id="Phobius"/>
    </source>
</evidence>
<dbReference type="SUPFAM" id="SSF52047">
    <property type="entry name" value="RNI-like"/>
    <property type="match status" value="2"/>
</dbReference>
<feature type="region of interest" description="Disordered" evidence="9">
    <location>
        <begin position="693"/>
        <end position="712"/>
    </location>
</feature>
<keyword evidence="8" id="KW-0175">Coiled coil</keyword>
<keyword evidence="13" id="KW-1185">Reference proteome</keyword>
<protein>
    <submittedName>
        <fullName evidence="12">V-type proton ATPase subunit A</fullName>
    </submittedName>
</protein>
<evidence type="ECO:0000313" key="13">
    <source>
        <dbReference type="Proteomes" id="UP001221413"/>
    </source>
</evidence>
<accession>A0AAD6J1I2</accession>
<evidence type="ECO:0000256" key="5">
    <source>
        <dbReference type="ARBA" id="ARBA00022989"/>
    </source>
</evidence>
<dbReference type="PANTHER" id="PTHR11629">
    <property type="entry name" value="VACUOLAR PROTON ATPASES"/>
    <property type="match status" value="1"/>
</dbReference>
<comment type="subcellular location">
    <subcellularLocation>
        <location evidence="1">Membrane</location>
        <topology evidence="1">Multi-pass membrane protein</topology>
    </subcellularLocation>
</comment>
<evidence type="ECO:0000256" key="3">
    <source>
        <dbReference type="ARBA" id="ARBA00022448"/>
    </source>
</evidence>
<feature type="coiled-coil region" evidence="8">
    <location>
        <begin position="100"/>
        <end position="127"/>
    </location>
</feature>
<evidence type="ECO:0000256" key="8">
    <source>
        <dbReference type="SAM" id="Coils"/>
    </source>
</evidence>
<name>A0AAD6J1I2_DREDA</name>
<dbReference type="InterPro" id="IPR032675">
    <property type="entry name" value="LRR_dom_sf"/>
</dbReference>
<dbReference type="EMBL" id="JAQGDS010000002">
    <property type="protein sequence ID" value="KAJ6262769.1"/>
    <property type="molecule type" value="Genomic_DNA"/>
</dbReference>
<dbReference type="Pfam" id="PF01496">
    <property type="entry name" value="V_ATPase_I"/>
    <property type="match status" value="1"/>
</dbReference>
<dbReference type="InterPro" id="IPR002490">
    <property type="entry name" value="V-ATPase_116kDa_su"/>
</dbReference>
<evidence type="ECO:0000256" key="1">
    <source>
        <dbReference type="ARBA" id="ARBA00004141"/>
    </source>
</evidence>
<feature type="transmembrane region" description="Helical" evidence="10">
    <location>
        <begin position="469"/>
        <end position="486"/>
    </location>
</feature>
<dbReference type="GO" id="GO:0033179">
    <property type="term" value="C:proton-transporting V-type ATPase, V0 domain"/>
    <property type="evidence" value="ECO:0007669"/>
    <property type="project" value="InterPro"/>
</dbReference>
<feature type="transmembrane region" description="Helical" evidence="10">
    <location>
        <begin position="790"/>
        <end position="815"/>
    </location>
</feature>
<evidence type="ECO:0000256" key="6">
    <source>
        <dbReference type="ARBA" id="ARBA00023065"/>
    </source>
</evidence>
<keyword evidence="6" id="KW-0406">Ion transport</keyword>
<dbReference type="PROSITE" id="PS50181">
    <property type="entry name" value="FBOX"/>
    <property type="match status" value="1"/>
</dbReference>